<dbReference type="InterPro" id="IPR003615">
    <property type="entry name" value="HNH_nuc"/>
</dbReference>
<proteinExistence type="predicted"/>
<evidence type="ECO:0000313" key="3">
    <source>
        <dbReference type="Proteomes" id="UP000321922"/>
    </source>
</evidence>
<organism evidence="2 3">
    <name type="scientific">Vibrio sagamiensis NBRC 104589</name>
    <dbReference type="NCBI Taxonomy" id="1219064"/>
    <lineage>
        <taxon>Bacteria</taxon>
        <taxon>Pseudomonadati</taxon>
        <taxon>Pseudomonadota</taxon>
        <taxon>Gammaproteobacteria</taxon>
        <taxon>Vibrionales</taxon>
        <taxon>Vibrionaceae</taxon>
        <taxon>Vibrio</taxon>
    </lineage>
</organism>
<reference evidence="2 3" key="1">
    <citation type="submission" date="2019-07" db="EMBL/GenBank/DDBJ databases">
        <title>Whole genome shotgun sequence of Vibrio sagamiensis NBRC 104589.</title>
        <authorList>
            <person name="Hosoyama A."/>
            <person name="Uohara A."/>
            <person name="Ohji S."/>
            <person name="Ichikawa N."/>
        </authorList>
    </citation>
    <scope>NUCLEOTIDE SEQUENCE [LARGE SCALE GENOMIC DNA]</scope>
    <source>
        <strain evidence="2 3">NBRC 104589</strain>
    </source>
</reference>
<dbReference type="Proteomes" id="UP000321922">
    <property type="component" value="Unassembled WGS sequence"/>
</dbReference>
<dbReference type="RefSeq" id="WP_227739646.1">
    <property type="nucleotide sequence ID" value="NZ_BAOJ01000098.1"/>
</dbReference>
<name>A0A511QFS6_9VIBR</name>
<dbReference type="Pfam" id="PF13391">
    <property type="entry name" value="HNH_2"/>
    <property type="match status" value="1"/>
</dbReference>
<dbReference type="AlphaFoldDB" id="A0A511QFS6"/>
<dbReference type="EMBL" id="BJXJ01000020">
    <property type="protein sequence ID" value="GEM76164.1"/>
    <property type="molecule type" value="Genomic_DNA"/>
</dbReference>
<comment type="caution">
    <text evidence="2">The sequence shown here is derived from an EMBL/GenBank/DDBJ whole genome shotgun (WGS) entry which is preliminary data.</text>
</comment>
<sequence length="426" mass="48381">MGCKTVGTSWYPLSESMFAKRADKTLVSEKNSGLPSELHEFFGIDTTVKRQVIELEVNGKLISANVTRKDSSRYQINLSAIIAELFPLKFEIDKEVLIFEKHTSKVKVCLSNLNLIYKNYFFKSLEEWHLKRLQWAIQKQGEIIPWKDLNQSDFMICSTAKGIYKPKDMPFALSVKQTLSSPYADELPVYDDDGNWSYKYYQEGEPNTKADNYATNQGLNYCKLNNIPVVVCIQETQKPQPVTYKVVGIGRVASWKDGVFSIQSIKTLTYKRHQDVALDEIADSRSVNNQYDPRNEQDGRERTYRQIVARRGQAAFRRSLLRAYNSCCAITGTSIEGVLEAAHITPYNGADSNHVTNGILLRADIHTLWDLDLLAIDEETYTVLIADELKSSVYSDLEGKMVSLPKDINDRPSKACLSIHRNAFGL</sequence>
<keyword evidence="3" id="KW-1185">Reference proteome</keyword>
<protein>
    <recommendedName>
        <fullName evidence="1">HNH nuclease domain-containing protein</fullName>
    </recommendedName>
</protein>
<evidence type="ECO:0000313" key="2">
    <source>
        <dbReference type="EMBL" id="GEM76164.1"/>
    </source>
</evidence>
<accession>A0A511QFS6</accession>
<evidence type="ECO:0000259" key="1">
    <source>
        <dbReference type="Pfam" id="PF13391"/>
    </source>
</evidence>
<feature type="domain" description="HNH nuclease" evidence="1">
    <location>
        <begin position="328"/>
        <end position="377"/>
    </location>
</feature>
<gene>
    <name evidence="2" type="ORF">VSA01S_22760</name>
</gene>